<reference evidence="1" key="1">
    <citation type="submission" date="2023-07" db="EMBL/GenBank/DDBJ databases">
        <title>Black Yeasts Isolated from many extreme environments.</title>
        <authorList>
            <person name="Coleine C."/>
            <person name="Stajich J.E."/>
            <person name="Selbmann L."/>
        </authorList>
    </citation>
    <scope>NUCLEOTIDE SEQUENCE</scope>
    <source>
        <strain evidence="1">CCFEE 5714</strain>
    </source>
</reference>
<protein>
    <submittedName>
        <fullName evidence="1">mRNA 3'-end-processing protein rna14</fullName>
    </submittedName>
</protein>
<proteinExistence type="predicted"/>
<keyword evidence="2" id="KW-1185">Reference proteome</keyword>
<comment type="caution">
    <text evidence="1">The sequence shown here is derived from an EMBL/GenBank/DDBJ whole genome shotgun (WGS) entry which is preliminary data.</text>
</comment>
<gene>
    <name evidence="1" type="primary">RNA14_1</name>
    <name evidence="1" type="ORF">LTR37_004939</name>
</gene>
<sequence>MADYDPTAPLTLDANTTDGDANGEYQYNQPDADEEEDDDYDPSSFSFNDGDGDAHMTPDEQQRPAQHVPAQPMKPKTVGGFIVDDDDEDEEEQQQDAAPPAPSQMNGTEGAQSGLGAVAVSEAATAMAPQNTVIASEPSQEDASAPSAAPLNGSSSVVVPAPVSSDTSSSTLFAPAPSSTEQGKQQANIVSATASATPSAAATPQPQTATAAASVSATALTNGSVPPTPTTQRLPHDKVGQLEDRIKEDPKADTEAWRELIKHYREKGQLDNARRMYTRFFEVFPTAAQVWIEYVQMELAENNLRNVEQIFGQCLLKLPNIDMWTTYLDYLRRIHPLINDPDGAKRGIISQAFEVLLEHVGIDPESGKLWRDYVDFIKGGPGTMGGTGWQDAQKMDMLRKVYQKAIRIPHSELTKLWKEYDNFEIGINKTSGGRKFLQEQSPYYMTARTAKTQLDYKIEGLGRMSLPMLPPLYGCAGEDEFATQVEKWRAWLEWEKEDPLVLKDEDIAAFRKRVVYVYKQATMQLRFYPQIWFEASVWCVEQGTPEMEKEGEEFLTRGMDACPESVLLALKKADRVEGGLEKSNEDEVAIRSGEKLDPVFEGCHKALYALYKKIVERLNKEVAKVNEYFANLPPEEEREEQMKEGSDDDDEDDERPKPQTRAEQLKAHMEAAKSPITRAQEELKNTISYLWVAKLRAFRRIQGQGQPNKAKKGFRGVFAEARPRGQLTSEVYIASALMEWRCYQDRSAEKIFERGLKLFPTDEVFALEYIKHLISNNDDTNARAVFETTMTKIVNATSTELEKQRQKCRPLLTYMHDFESNYGDLDKIHRVEKRMKEMYPDEPDVSRFGARYALPSFDGMSAQLVISPTQARPAPPQTVIEQNNDIRLGPNGPYIARSPKRALDDSDSEGPARKFMRGDSPLKGAAGRRMQGHQASSSITTAAPAQLGGFATKNYVPTAAVAPPVVHPSPLPYDIHSLLSRMPHASQYRSTLFDPGKLVEYLKGVDVEGARVRFGVR</sequence>
<evidence type="ECO:0000313" key="2">
    <source>
        <dbReference type="Proteomes" id="UP001281147"/>
    </source>
</evidence>
<name>A0ACC3NLS7_9PEZI</name>
<dbReference type="Proteomes" id="UP001281147">
    <property type="component" value="Unassembled WGS sequence"/>
</dbReference>
<dbReference type="EMBL" id="JAUTXU010000030">
    <property type="protein sequence ID" value="KAK3718720.1"/>
    <property type="molecule type" value="Genomic_DNA"/>
</dbReference>
<evidence type="ECO:0000313" key="1">
    <source>
        <dbReference type="EMBL" id="KAK3718720.1"/>
    </source>
</evidence>
<accession>A0ACC3NLS7</accession>
<organism evidence="1 2">
    <name type="scientific">Vermiconidia calcicola</name>
    <dbReference type="NCBI Taxonomy" id="1690605"/>
    <lineage>
        <taxon>Eukaryota</taxon>
        <taxon>Fungi</taxon>
        <taxon>Dikarya</taxon>
        <taxon>Ascomycota</taxon>
        <taxon>Pezizomycotina</taxon>
        <taxon>Dothideomycetes</taxon>
        <taxon>Dothideomycetidae</taxon>
        <taxon>Mycosphaerellales</taxon>
        <taxon>Extremaceae</taxon>
        <taxon>Vermiconidia</taxon>
    </lineage>
</organism>